<reference evidence="1" key="1">
    <citation type="submission" date="2022-08" db="EMBL/GenBank/DDBJ databases">
        <title>Alicyclobacillus fastidiosus DSM 17978, complete genome.</title>
        <authorList>
            <person name="Wang Q."/>
            <person name="Cai R."/>
            <person name="Wang Z."/>
        </authorList>
    </citation>
    <scope>NUCLEOTIDE SEQUENCE</scope>
    <source>
        <strain evidence="1">DSM 17978</strain>
    </source>
</reference>
<dbReference type="RefSeq" id="WP_268003925.1">
    <property type="nucleotide sequence ID" value="NZ_BSUT01000001.1"/>
</dbReference>
<keyword evidence="2" id="KW-1185">Reference proteome</keyword>
<sequence length="427" mass="48338">MENVLTLYTDIHKENEGGFLEVPFTVPENIGEIRIQVSVMSEEPEKCIIDVGVSDPTKVRGWSGGSKYDLTISLDQATPGYRAGEINPGRWAVLLGAYTVDRAGAHVETTITLSERRSKWFRGDLHIHTLHSDGAYTLSEIDTIAKTQDLNFIGLTDHNTVSQNFEFPRESPVTYIPAMELTTYRGHCNLFGVTNPVDDFRVLDQTTLDKAIATAKERGAYVALNHPHDTSYPSCSWQWSWDFDFDWLEVWNGPWRPYNQQTLDWWQGQLESGRKLVAIGGSDTHRPHPQVRHGMPTTWVMSESKSSQALLEAIDQGHVFISYKPTGPTLDFTCGGYIIGDTVPSGEVDELVLIINHLEAGDIIHLISEQGTEKTFTIQSDTSEFKYQWHAECRKFWRVEVWRRFGEVDDTLMAALCNPIYFDTSVD</sequence>
<accession>A0ABY6ZBW1</accession>
<dbReference type="EMBL" id="CP104067">
    <property type="protein sequence ID" value="WAH40027.1"/>
    <property type="molecule type" value="Genomic_DNA"/>
</dbReference>
<dbReference type="InterPro" id="IPR016195">
    <property type="entry name" value="Pol/histidinol_Pase-like"/>
</dbReference>
<dbReference type="InterPro" id="IPR052018">
    <property type="entry name" value="PHP_domain"/>
</dbReference>
<dbReference type="Gene3D" id="3.20.20.140">
    <property type="entry name" value="Metal-dependent hydrolases"/>
    <property type="match status" value="1"/>
</dbReference>
<organism evidence="1 2">
    <name type="scientific">Alicyclobacillus fastidiosus</name>
    <dbReference type="NCBI Taxonomy" id="392011"/>
    <lineage>
        <taxon>Bacteria</taxon>
        <taxon>Bacillati</taxon>
        <taxon>Bacillota</taxon>
        <taxon>Bacilli</taxon>
        <taxon>Bacillales</taxon>
        <taxon>Alicyclobacillaceae</taxon>
        <taxon>Alicyclobacillus</taxon>
    </lineage>
</organism>
<protein>
    <submittedName>
        <fullName evidence="1">CehA/McbA family metallohydrolase</fullName>
    </submittedName>
</protein>
<dbReference type="NCBIfam" id="NF038032">
    <property type="entry name" value="CehA_McbA_metalo"/>
    <property type="match status" value="1"/>
</dbReference>
<dbReference type="Proteomes" id="UP001164761">
    <property type="component" value="Chromosome"/>
</dbReference>
<evidence type="ECO:0000313" key="1">
    <source>
        <dbReference type="EMBL" id="WAH40027.1"/>
    </source>
</evidence>
<proteinExistence type="predicted"/>
<name>A0ABY6ZBW1_9BACL</name>
<evidence type="ECO:0000313" key="2">
    <source>
        <dbReference type="Proteomes" id="UP001164761"/>
    </source>
</evidence>
<gene>
    <name evidence="1" type="ORF">NZD89_16680</name>
</gene>
<dbReference type="SUPFAM" id="SSF89550">
    <property type="entry name" value="PHP domain-like"/>
    <property type="match status" value="1"/>
</dbReference>
<dbReference type="PANTHER" id="PTHR42924">
    <property type="entry name" value="EXONUCLEASE"/>
    <property type="match status" value="1"/>
</dbReference>
<dbReference type="PANTHER" id="PTHR42924:SF3">
    <property type="entry name" value="POLYMERASE_HISTIDINOL PHOSPHATASE N-TERMINAL DOMAIN-CONTAINING PROTEIN"/>
    <property type="match status" value="1"/>
</dbReference>